<dbReference type="InterPro" id="IPR027304">
    <property type="entry name" value="Trigger_fact/SurA_dom_sf"/>
</dbReference>
<dbReference type="Pfam" id="PF13624">
    <property type="entry name" value="SurA_N_3"/>
    <property type="match status" value="1"/>
</dbReference>
<evidence type="ECO:0008006" key="8">
    <source>
        <dbReference type="Google" id="ProtNLM"/>
    </source>
</evidence>
<evidence type="ECO:0000256" key="5">
    <source>
        <dbReference type="SAM" id="Phobius"/>
    </source>
</evidence>
<name>A0A519BLG1_9DELT</name>
<keyword evidence="5" id="KW-1133">Transmembrane helix</keyword>
<dbReference type="Proteomes" id="UP000319296">
    <property type="component" value="Unassembled WGS sequence"/>
</dbReference>
<sequence>MLEFLRRFYGSLFGKIVTIIVGFLFIVGFSFLPYIMGGGGGATSPQNVATVDGKPVTVSAFYRYYGNLENYYRESYGKVLNNTIKKYIAEKTLSSLIADKVLENRINDFGVSVSKHYLANKIAGIDTFQKNGNFSNTVFTSVLAQNHMTPAIFEKHYKNDIDRHFMRTIIQSSFSFNKQQIADNYRLQNKSVAFEVAIFKTKNNAYKFIKKIVLSNTGFKKLGMQFKAKIVDFPLQTNAQLISSNKFKKYNFNTAVLKAASSGIKGKVSLVPISVKSGFAVLKIKSVRFPAFKLAASKKFSVYRNYMFEKQTEFLDDYVRYLESKSQIKLNNQLINKIMQRV</sequence>
<evidence type="ECO:0000313" key="6">
    <source>
        <dbReference type="EMBL" id="RZD18076.1"/>
    </source>
</evidence>
<keyword evidence="2" id="KW-1003">Cell membrane</keyword>
<dbReference type="GO" id="GO:0005886">
    <property type="term" value="C:plasma membrane"/>
    <property type="evidence" value="ECO:0007669"/>
    <property type="project" value="UniProtKB-SubCell"/>
</dbReference>
<dbReference type="EMBL" id="SGBB01000015">
    <property type="protein sequence ID" value="RZD18076.1"/>
    <property type="molecule type" value="Genomic_DNA"/>
</dbReference>
<dbReference type="PANTHER" id="PTHR47529">
    <property type="entry name" value="PEPTIDYL-PROLYL CIS-TRANS ISOMERASE D"/>
    <property type="match status" value="1"/>
</dbReference>
<dbReference type="Gene3D" id="1.10.4030.10">
    <property type="entry name" value="Porin chaperone SurA, peptide-binding domain"/>
    <property type="match status" value="1"/>
</dbReference>
<evidence type="ECO:0000256" key="4">
    <source>
        <dbReference type="ARBA" id="ARBA00023186"/>
    </source>
</evidence>
<keyword evidence="5" id="KW-0812">Transmembrane</keyword>
<evidence type="ECO:0000256" key="1">
    <source>
        <dbReference type="ARBA" id="ARBA00004236"/>
    </source>
</evidence>
<feature type="transmembrane region" description="Helical" evidence="5">
    <location>
        <begin position="12"/>
        <end position="36"/>
    </location>
</feature>
<keyword evidence="3 5" id="KW-0472">Membrane</keyword>
<keyword evidence="4" id="KW-0143">Chaperone</keyword>
<dbReference type="SUPFAM" id="SSF109998">
    <property type="entry name" value="Triger factor/SurA peptide-binding domain-like"/>
    <property type="match status" value="1"/>
</dbReference>
<dbReference type="AlphaFoldDB" id="A0A519BLG1"/>
<reference evidence="6 7" key="1">
    <citation type="journal article" date="2019" name="ISME J.">
        <title>Insights into ecological role of a new deltaproteobacterial order Candidatus Acidulodesulfobacterales by metagenomics and metatranscriptomics.</title>
        <authorList>
            <person name="Tan S."/>
            <person name="Liu J."/>
            <person name="Fang Y."/>
            <person name="Hedlund B.P."/>
            <person name="Lian Z.H."/>
            <person name="Huang L.Y."/>
            <person name="Li J.T."/>
            <person name="Huang L.N."/>
            <person name="Li W.J."/>
            <person name="Jiang H.C."/>
            <person name="Dong H.L."/>
            <person name="Shu W.S."/>
        </authorList>
    </citation>
    <scope>NUCLEOTIDE SEQUENCE [LARGE SCALE GENOMIC DNA]</scope>
    <source>
        <strain evidence="6">AP1</strain>
    </source>
</reference>
<comment type="subcellular location">
    <subcellularLocation>
        <location evidence="1">Cell membrane</location>
    </subcellularLocation>
</comment>
<gene>
    <name evidence="6" type="ORF">EVG15_07970</name>
</gene>
<dbReference type="PANTHER" id="PTHR47529:SF1">
    <property type="entry name" value="PERIPLASMIC CHAPERONE PPID"/>
    <property type="match status" value="1"/>
</dbReference>
<organism evidence="6 7">
    <name type="scientific">Candidatus Acididesulfobacter diazotrophicus</name>
    <dbReference type="NCBI Taxonomy" id="2597226"/>
    <lineage>
        <taxon>Bacteria</taxon>
        <taxon>Deltaproteobacteria</taxon>
        <taxon>Candidatus Acidulodesulfobacterales</taxon>
        <taxon>Candidatus Acididesulfobacter</taxon>
    </lineage>
</organism>
<protein>
    <recommendedName>
        <fullName evidence="8">PpiC domain-containing protein</fullName>
    </recommendedName>
</protein>
<evidence type="ECO:0000256" key="3">
    <source>
        <dbReference type="ARBA" id="ARBA00023136"/>
    </source>
</evidence>
<evidence type="ECO:0000313" key="7">
    <source>
        <dbReference type="Proteomes" id="UP000319296"/>
    </source>
</evidence>
<accession>A0A519BLG1</accession>
<comment type="caution">
    <text evidence="6">The sequence shown here is derived from an EMBL/GenBank/DDBJ whole genome shotgun (WGS) entry which is preliminary data.</text>
</comment>
<dbReference type="InterPro" id="IPR052029">
    <property type="entry name" value="PpiD_chaperone"/>
</dbReference>
<proteinExistence type="predicted"/>
<evidence type="ECO:0000256" key="2">
    <source>
        <dbReference type="ARBA" id="ARBA00022475"/>
    </source>
</evidence>